<dbReference type="AlphaFoldDB" id="A0AAD3TGH1"/>
<sequence length="84" mass="9505">MIGKRRVEGYIWRSADLPTKKSINIFFFLAGSISVDPFHWSRALINSELRPSKGVEEETTGGSRKLPLKKPRATSRAQSPEDIF</sequence>
<keyword evidence="3" id="KW-1185">Reference proteome</keyword>
<evidence type="ECO:0000313" key="3">
    <source>
        <dbReference type="Proteomes" id="UP001279734"/>
    </source>
</evidence>
<comment type="caution">
    <text evidence="2">The sequence shown here is derived from an EMBL/GenBank/DDBJ whole genome shotgun (WGS) entry which is preliminary data.</text>
</comment>
<evidence type="ECO:0000313" key="2">
    <source>
        <dbReference type="EMBL" id="GMH28736.1"/>
    </source>
</evidence>
<feature type="region of interest" description="Disordered" evidence="1">
    <location>
        <begin position="51"/>
        <end position="84"/>
    </location>
</feature>
<proteinExistence type="predicted"/>
<name>A0AAD3TGH1_NEPGR</name>
<gene>
    <name evidence="2" type="ORF">Nepgr_030579</name>
</gene>
<protein>
    <submittedName>
        <fullName evidence="2">Uncharacterized protein</fullName>
    </submittedName>
</protein>
<organism evidence="2 3">
    <name type="scientific">Nepenthes gracilis</name>
    <name type="common">Slender pitcher plant</name>
    <dbReference type="NCBI Taxonomy" id="150966"/>
    <lineage>
        <taxon>Eukaryota</taxon>
        <taxon>Viridiplantae</taxon>
        <taxon>Streptophyta</taxon>
        <taxon>Embryophyta</taxon>
        <taxon>Tracheophyta</taxon>
        <taxon>Spermatophyta</taxon>
        <taxon>Magnoliopsida</taxon>
        <taxon>eudicotyledons</taxon>
        <taxon>Gunneridae</taxon>
        <taxon>Pentapetalae</taxon>
        <taxon>Caryophyllales</taxon>
        <taxon>Nepenthaceae</taxon>
        <taxon>Nepenthes</taxon>
    </lineage>
</organism>
<reference evidence="2" key="1">
    <citation type="submission" date="2023-05" db="EMBL/GenBank/DDBJ databases">
        <title>Nepenthes gracilis genome sequencing.</title>
        <authorList>
            <person name="Fukushima K."/>
        </authorList>
    </citation>
    <scope>NUCLEOTIDE SEQUENCE</scope>
    <source>
        <strain evidence="2">SING2019-196</strain>
    </source>
</reference>
<dbReference type="EMBL" id="BSYO01000035">
    <property type="protein sequence ID" value="GMH28736.1"/>
    <property type="molecule type" value="Genomic_DNA"/>
</dbReference>
<accession>A0AAD3TGH1</accession>
<dbReference type="Proteomes" id="UP001279734">
    <property type="component" value="Unassembled WGS sequence"/>
</dbReference>
<evidence type="ECO:0000256" key="1">
    <source>
        <dbReference type="SAM" id="MobiDB-lite"/>
    </source>
</evidence>